<keyword evidence="4" id="KW-1185">Reference proteome</keyword>
<keyword evidence="1" id="KW-0472">Membrane</keyword>
<evidence type="ECO:0000313" key="3">
    <source>
        <dbReference type="EMBL" id="MFC4352733.1"/>
    </source>
</evidence>
<dbReference type="PANTHER" id="PTHR22911">
    <property type="entry name" value="ACYL-MALONYL CONDENSING ENZYME-RELATED"/>
    <property type="match status" value="1"/>
</dbReference>
<feature type="transmembrane region" description="Helical" evidence="1">
    <location>
        <begin position="160"/>
        <end position="178"/>
    </location>
</feature>
<proteinExistence type="predicted"/>
<protein>
    <submittedName>
        <fullName evidence="3">DMT family transporter</fullName>
    </submittedName>
</protein>
<feature type="transmembrane region" description="Helical" evidence="1">
    <location>
        <begin position="272"/>
        <end position="290"/>
    </location>
</feature>
<evidence type="ECO:0000259" key="2">
    <source>
        <dbReference type="Pfam" id="PF00892"/>
    </source>
</evidence>
<organism evidence="3 4">
    <name type="scientific">Fodinicurvata halophila</name>
    <dbReference type="NCBI Taxonomy" id="1419723"/>
    <lineage>
        <taxon>Bacteria</taxon>
        <taxon>Pseudomonadati</taxon>
        <taxon>Pseudomonadota</taxon>
        <taxon>Alphaproteobacteria</taxon>
        <taxon>Rhodospirillales</taxon>
        <taxon>Rhodovibrionaceae</taxon>
        <taxon>Fodinicurvata</taxon>
    </lineage>
</organism>
<gene>
    <name evidence="3" type="ORF">ACFOW6_14370</name>
</gene>
<name>A0ABV8UN68_9PROT</name>
<feature type="transmembrane region" description="Helical" evidence="1">
    <location>
        <begin position="216"/>
        <end position="236"/>
    </location>
</feature>
<evidence type="ECO:0000256" key="1">
    <source>
        <dbReference type="SAM" id="Phobius"/>
    </source>
</evidence>
<feature type="domain" description="EamA" evidence="2">
    <location>
        <begin position="19"/>
        <end position="150"/>
    </location>
</feature>
<keyword evidence="1" id="KW-1133">Transmembrane helix</keyword>
<keyword evidence="1" id="KW-0812">Transmembrane</keyword>
<evidence type="ECO:0000313" key="4">
    <source>
        <dbReference type="Proteomes" id="UP001595799"/>
    </source>
</evidence>
<dbReference type="SUPFAM" id="SSF103481">
    <property type="entry name" value="Multidrug resistance efflux transporter EmrE"/>
    <property type="match status" value="2"/>
</dbReference>
<dbReference type="PANTHER" id="PTHR22911:SF103">
    <property type="entry name" value="BLR2811 PROTEIN"/>
    <property type="match status" value="1"/>
</dbReference>
<dbReference type="EMBL" id="JBHSCW010000008">
    <property type="protein sequence ID" value="MFC4352733.1"/>
    <property type="molecule type" value="Genomic_DNA"/>
</dbReference>
<feature type="transmembrane region" description="Helical" evidence="1">
    <location>
        <begin position="190"/>
        <end position="210"/>
    </location>
</feature>
<feature type="transmembrane region" description="Helical" evidence="1">
    <location>
        <begin position="50"/>
        <end position="70"/>
    </location>
</feature>
<accession>A0ABV8UN68</accession>
<dbReference type="Proteomes" id="UP001595799">
    <property type="component" value="Unassembled WGS sequence"/>
</dbReference>
<reference evidence="4" key="1">
    <citation type="journal article" date="2019" name="Int. J. Syst. Evol. Microbiol.">
        <title>The Global Catalogue of Microorganisms (GCM) 10K type strain sequencing project: providing services to taxonomists for standard genome sequencing and annotation.</title>
        <authorList>
            <consortium name="The Broad Institute Genomics Platform"/>
            <consortium name="The Broad Institute Genome Sequencing Center for Infectious Disease"/>
            <person name="Wu L."/>
            <person name="Ma J."/>
        </authorList>
    </citation>
    <scope>NUCLEOTIDE SEQUENCE [LARGE SCALE GENOMIC DNA]</scope>
    <source>
        <strain evidence="4">CECT 8472</strain>
    </source>
</reference>
<comment type="caution">
    <text evidence="3">The sequence shown here is derived from an EMBL/GenBank/DDBJ whole genome shotgun (WGS) entry which is preliminary data.</text>
</comment>
<feature type="transmembrane region" description="Helical" evidence="1">
    <location>
        <begin position="243"/>
        <end position="266"/>
    </location>
</feature>
<feature type="domain" description="EamA" evidence="2">
    <location>
        <begin position="161"/>
        <end position="286"/>
    </location>
</feature>
<feature type="transmembrane region" description="Helical" evidence="1">
    <location>
        <begin position="136"/>
        <end position="154"/>
    </location>
</feature>
<dbReference type="InterPro" id="IPR037185">
    <property type="entry name" value="EmrE-like"/>
</dbReference>
<feature type="transmembrane region" description="Helical" evidence="1">
    <location>
        <begin position="82"/>
        <end position="103"/>
    </location>
</feature>
<feature type="transmembrane region" description="Helical" evidence="1">
    <location>
        <begin position="109"/>
        <end position="127"/>
    </location>
</feature>
<dbReference type="InterPro" id="IPR000620">
    <property type="entry name" value="EamA_dom"/>
</dbReference>
<dbReference type="Pfam" id="PF00892">
    <property type="entry name" value="EamA"/>
    <property type="match status" value="2"/>
</dbReference>
<dbReference type="RefSeq" id="WP_382423092.1">
    <property type="nucleotide sequence ID" value="NZ_JBHSCW010000008.1"/>
</dbReference>
<sequence length="300" mass="33030">MSTHLQPVDALSVAAANRRGIFWMLFAVFLFVSMDAIAKTLSQSYDIAQIVWARYTFHVLIMVALLNLRLPALLRTRRLPLQLFRSLMLLVTTSLFFLGISHIPLAEAAAVMLAVPLIVTALSMPLLGEPVGIRRWTGVLLGFIGALIIIRPGSDLFDPATLYVLAAACTNGLYHINTRQLSQSESPMTTLTYSALIGMIVMFFVVPFFWTTPDLWGWIGLVSIGAIGGASHFCIIKAYQAAPAAVVAPFNYSNMIWATFYGFLLFGDLPDGFTLLGAVILIASGLYVFYREQKKQAQSR</sequence>
<feature type="transmembrane region" description="Helical" evidence="1">
    <location>
        <begin position="21"/>
        <end position="38"/>
    </location>
</feature>